<dbReference type="InterPro" id="IPR005019">
    <property type="entry name" value="Adenine_glyco"/>
</dbReference>
<keyword evidence="3" id="KW-0378">Hydrolase</keyword>
<name>A0A7L5C118_9RHOB</name>
<proteinExistence type="predicted"/>
<dbReference type="PANTHER" id="PTHR30037:SF4">
    <property type="entry name" value="DNA-3-METHYLADENINE GLYCOSYLASE I"/>
    <property type="match status" value="1"/>
</dbReference>
<dbReference type="GO" id="GO:0008725">
    <property type="term" value="F:DNA-3-methyladenine glycosylase activity"/>
    <property type="evidence" value="ECO:0007669"/>
    <property type="project" value="UniProtKB-EC"/>
</dbReference>
<dbReference type="SUPFAM" id="SSF48150">
    <property type="entry name" value="DNA-glycosylase"/>
    <property type="match status" value="1"/>
</dbReference>
<evidence type="ECO:0000313" key="11">
    <source>
        <dbReference type="Proteomes" id="UP000503336"/>
    </source>
</evidence>
<dbReference type="InterPro" id="IPR004597">
    <property type="entry name" value="Tag"/>
</dbReference>
<dbReference type="GO" id="GO:0046872">
    <property type="term" value="F:metal ion binding"/>
    <property type="evidence" value="ECO:0007669"/>
    <property type="project" value="UniProtKB-KW"/>
</dbReference>
<feature type="binding site" evidence="9">
    <location>
        <position position="13"/>
    </location>
    <ligand>
        <name>Zn(2+)</name>
        <dbReference type="ChEBI" id="CHEBI:29105"/>
    </ligand>
</feature>
<feature type="binding site" evidence="9">
    <location>
        <position position="26"/>
    </location>
    <ligand>
        <name>Zn(2+)</name>
        <dbReference type="ChEBI" id="CHEBI:29105"/>
    </ligand>
</feature>
<evidence type="ECO:0000313" key="10">
    <source>
        <dbReference type="EMBL" id="QIE55844.1"/>
    </source>
</evidence>
<dbReference type="Gene3D" id="1.10.340.30">
    <property type="entry name" value="Hypothetical protein, domain 2"/>
    <property type="match status" value="1"/>
</dbReference>
<evidence type="ECO:0000256" key="3">
    <source>
        <dbReference type="ARBA" id="ARBA00022801"/>
    </source>
</evidence>
<keyword evidence="1 9" id="KW-0479">Metal-binding</keyword>
<dbReference type="Pfam" id="PF03352">
    <property type="entry name" value="Adenine_glyco"/>
    <property type="match status" value="1"/>
</dbReference>
<evidence type="ECO:0000256" key="8">
    <source>
        <dbReference type="ARBA" id="ARBA00066766"/>
    </source>
</evidence>
<dbReference type="PANTHER" id="PTHR30037">
    <property type="entry name" value="DNA-3-METHYLADENINE GLYCOSYLASE 1"/>
    <property type="match status" value="1"/>
</dbReference>
<keyword evidence="4 9" id="KW-0862">Zinc</keyword>
<dbReference type="FunFam" id="1.10.340.30:FF:000009">
    <property type="entry name" value="DNA-3-methyladenine glycosylase I"/>
    <property type="match status" value="1"/>
</dbReference>
<sequence length="199" mass="21958">MPDLSASDATNRCPWCGTDPLYVAYHDEEWGVPERDGRALFEKLILDGFQAGLSWFTILKKRPAFRTAFDGFEPERIARYGEADVARLLADSGIVRHRGKIEATIDGARAWIEIGGADAFEHFLWDFTGGAPIVNRFETAAEVPAETPLSREVSKALKSRGFRFCGPTIVYAFMQAVGMVNDHLTGCPRHAAVGGARRP</sequence>
<gene>
    <name evidence="10" type="ORF">G5B40_10505</name>
</gene>
<evidence type="ECO:0000256" key="7">
    <source>
        <dbReference type="ARBA" id="ARBA00057608"/>
    </source>
</evidence>
<protein>
    <recommendedName>
        <fullName evidence="8">DNA-3-methyladenine glycosylase I</fullName>
        <ecNumber evidence="8">3.2.2.20</ecNumber>
    </recommendedName>
</protein>
<comment type="function">
    <text evidence="7">Hydrolysis of the deoxyribose N-glycosidic bond to excise 3-methyladenine from the damaged DNA polymer formed by alkylation lesions.</text>
</comment>
<evidence type="ECO:0000256" key="6">
    <source>
        <dbReference type="ARBA" id="ARBA00052558"/>
    </source>
</evidence>
<reference evidence="10 11" key="1">
    <citation type="submission" date="2020-02" db="EMBL/GenBank/DDBJ databases">
        <title>complete genome sequence of Rhodobacteraceae bacterium.</title>
        <authorList>
            <person name="Park J."/>
            <person name="Kim Y.-S."/>
            <person name="Kim K.-H."/>
        </authorList>
    </citation>
    <scope>NUCLEOTIDE SEQUENCE [LARGE SCALE GENOMIC DNA]</scope>
    <source>
        <strain evidence="10 11">RR4-56</strain>
    </source>
</reference>
<dbReference type="KEGG" id="hdh:G5B40_10505"/>
<feature type="binding site" evidence="9">
    <location>
        <position position="183"/>
    </location>
    <ligand>
        <name>Zn(2+)</name>
        <dbReference type="ChEBI" id="CHEBI:29105"/>
    </ligand>
</feature>
<dbReference type="EMBL" id="CP049056">
    <property type="protein sequence ID" value="QIE55844.1"/>
    <property type="molecule type" value="Genomic_DNA"/>
</dbReference>
<evidence type="ECO:0000256" key="5">
    <source>
        <dbReference type="ARBA" id="ARBA00023204"/>
    </source>
</evidence>
<keyword evidence="5" id="KW-0234">DNA repair</keyword>
<dbReference type="InterPro" id="IPR052891">
    <property type="entry name" value="DNA-3mA_glycosylase"/>
</dbReference>
<comment type="catalytic activity">
    <reaction evidence="6">
        <text>Hydrolysis of alkylated DNA, releasing 3-methyladenine.</text>
        <dbReference type="EC" id="3.2.2.20"/>
    </reaction>
</comment>
<dbReference type="RefSeq" id="WP_165098280.1">
    <property type="nucleotide sequence ID" value="NZ_CP049056.1"/>
</dbReference>
<organism evidence="10 11">
    <name type="scientific">Pikeienuella piscinae</name>
    <dbReference type="NCBI Taxonomy" id="2748098"/>
    <lineage>
        <taxon>Bacteria</taxon>
        <taxon>Pseudomonadati</taxon>
        <taxon>Pseudomonadota</taxon>
        <taxon>Alphaproteobacteria</taxon>
        <taxon>Rhodobacterales</taxon>
        <taxon>Paracoccaceae</taxon>
        <taxon>Pikeienuella</taxon>
    </lineage>
</organism>
<evidence type="ECO:0000256" key="2">
    <source>
        <dbReference type="ARBA" id="ARBA00022763"/>
    </source>
</evidence>
<accession>A0A7L5C118</accession>
<dbReference type="NCBIfam" id="TIGR00624">
    <property type="entry name" value="tag"/>
    <property type="match status" value="1"/>
</dbReference>
<feature type="binding site" evidence="9">
    <location>
        <position position="187"/>
    </location>
    <ligand>
        <name>Zn(2+)</name>
        <dbReference type="ChEBI" id="CHEBI:29105"/>
    </ligand>
</feature>
<dbReference type="InterPro" id="IPR011257">
    <property type="entry name" value="DNA_glycosylase"/>
</dbReference>
<dbReference type="GO" id="GO:0006284">
    <property type="term" value="P:base-excision repair"/>
    <property type="evidence" value="ECO:0007669"/>
    <property type="project" value="InterPro"/>
</dbReference>
<evidence type="ECO:0000256" key="4">
    <source>
        <dbReference type="ARBA" id="ARBA00022833"/>
    </source>
</evidence>
<dbReference type="EC" id="3.2.2.20" evidence="8"/>
<evidence type="ECO:0000256" key="1">
    <source>
        <dbReference type="ARBA" id="ARBA00022723"/>
    </source>
</evidence>
<keyword evidence="2" id="KW-0227">DNA damage</keyword>
<dbReference type="AlphaFoldDB" id="A0A7L5C118"/>
<dbReference type="Proteomes" id="UP000503336">
    <property type="component" value="Chromosome"/>
</dbReference>
<keyword evidence="11" id="KW-1185">Reference proteome</keyword>
<evidence type="ECO:0000256" key="9">
    <source>
        <dbReference type="PIRSR" id="PIRSR604597-1"/>
    </source>
</evidence>